<evidence type="ECO:0000313" key="2">
    <source>
        <dbReference type="Proteomes" id="UP000179860"/>
    </source>
</evidence>
<dbReference type="AlphaFoldDB" id="A0A1I9YJP2"/>
<dbReference type="EMBL" id="CP017561">
    <property type="protein sequence ID" value="APA86525.1"/>
    <property type="molecule type" value="Genomic_DNA"/>
</dbReference>
<dbReference type="OrthoDB" id="9182133at2"/>
<dbReference type="KEGG" id="pspw:BJG93_14820"/>
<sequence>MERIAFCNVTRQTKRRLDKSRGIFDAKRLALRPVRRSQRSRDASRRDAVPAPKWKASEIRNEHMQCSRRRHAVFYWFEQISDWLGDMQPVEQHKTWSEFTLTKINPAVVFRVNAKSIIVTVHHGAKCCDSLVEIGCNPQKAPGGWFDALNLPERLVIYPDLDTLWQCQVFNRFHAWMRERFWPSDTVILYGLPDLKRTTWAKLMPDSAPVGLFEIERFPIRLSYSEWLDEGSVDHAGWQR</sequence>
<dbReference type="Proteomes" id="UP000179860">
    <property type="component" value="Chromosome 1"/>
</dbReference>
<dbReference type="RefSeq" id="WP_027198951.1">
    <property type="nucleotide sequence ID" value="NZ_CP017561.2"/>
</dbReference>
<keyword evidence="2" id="KW-1185">Reference proteome</keyword>
<evidence type="ECO:0000313" key="1">
    <source>
        <dbReference type="EMBL" id="APA86525.1"/>
    </source>
</evidence>
<name>A0A1I9YJP2_9BURK</name>
<organism evidence="1 2">
    <name type="scientific">Paraburkholderia sprentiae WSM5005</name>
    <dbReference type="NCBI Taxonomy" id="754502"/>
    <lineage>
        <taxon>Bacteria</taxon>
        <taxon>Pseudomonadati</taxon>
        <taxon>Pseudomonadota</taxon>
        <taxon>Betaproteobacteria</taxon>
        <taxon>Burkholderiales</taxon>
        <taxon>Burkholderiaceae</taxon>
        <taxon>Paraburkholderia</taxon>
    </lineage>
</organism>
<protein>
    <submittedName>
        <fullName evidence="1">Uncharacterized protein</fullName>
    </submittedName>
</protein>
<reference evidence="1" key="1">
    <citation type="submission" date="2016-09" db="EMBL/GenBank/DDBJ databases">
        <title>The Complete Genome of Burkholderia sprentiae wsm5005.</title>
        <authorList>
            <person name="De Meyer S."/>
            <person name="Wang P."/>
            <person name="Terpolilli J."/>
        </authorList>
    </citation>
    <scope>NUCLEOTIDE SEQUENCE [LARGE SCALE GENOMIC DNA]</scope>
    <source>
        <strain evidence="1">WSM5005</strain>
    </source>
</reference>
<proteinExistence type="predicted"/>
<dbReference type="STRING" id="754502.BJG93_14820"/>
<gene>
    <name evidence="1" type="ORF">BJG93_14820</name>
</gene>
<accession>A0A1I9YJP2</accession>
<reference evidence="1" key="2">
    <citation type="submission" date="2021-06" db="EMBL/GenBank/DDBJ databases">
        <authorList>
            <person name="Rogers T.H."/>
            <person name="Ramsay J.P."/>
            <person name="Wang P."/>
            <person name="Terpolilli J."/>
        </authorList>
    </citation>
    <scope>NUCLEOTIDE SEQUENCE</scope>
    <source>
        <strain evidence="1">WSM5005</strain>
    </source>
</reference>